<dbReference type="InterPro" id="IPR000160">
    <property type="entry name" value="GGDEF_dom"/>
</dbReference>
<dbReference type="Gene3D" id="3.30.70.270">
    <property type="match status" value="1"/>
</dbReference>
<gene>
    <name evidence="3" type="ORF">OMP39_10640</name>
</gene>
<evidence type="ECO:0000313" key="3">
    <source>
        <dbReference type="EMBL" id="UZD54134.1"/>
    </source>
</evidence>
<evidence type="ECO:0000313" key="4">
    <source>
        <dbReference type="Proteomes" id="UP001163266"/>
    </source>
</evidence>
<keyword evidence="1" id="KW-0812">Transmembrane</keyword>
<dbReference type="PROSITE" id="PS50887">
    <property type="entry name" value="GGDEF"/>
    <property type="match status" value="1"/>
</dbReference>
<dbReference type="InterPro" id="IPR029787">
    <property type="entry name" value="Nucleotide_cyclase"/>
</dbReference>
<proteinExistence type="predicted"/>
<dbReference type="InterPro" id="IPR052163">
    <property type="entry name" value="DGC-Regulatory_Protein"/>
</dbReference>
<dbReference type="SUPFAM" id="SSF53850">
    <property type="entry name" value="Periplasmic binding protein-like II"/>
    <property type="match status" value="1"/>
</dbReference>
<organism evidence="3 4">
    <name type="scientific">Caldimonas aquatica</name>
    <dbReference type="NCBI Taxonomy" id="376175"/>
    <lineage>
        <taxon>Bacteria</taxon>
        <taxon>Pseudomonadati</taxon>
        <taxon>Pseudomonadota</taxon>
        <taxon>Betaproteobacteria</taxon>
        <taxon>Burkholderiales</taxon>
        <taxon>Sphaerotilaceae</taxon>
        <taxon>Caldimonas</taxon>
    </lineage>
</organism>
<dbReference type="RefSeq" id="WP_264891703.1">
    <property type="nucleotide sequence ID" value="NZ_CP110257.1"/>
</dbReference>
<dbReference type="PANTHER" id="PTHR46663:SF3">
    <property type="entry name" value="SLL0267 PROTEIN"/>
    <property type="match status" value="1"/>
</dbReference>
<name>A0ABY6MNW1_9BURK</name>
<sequence>MRFARRWAGWCLATWLTWWFAAGVAGASTLTVDAPPLRLAVYAYRSKAVMEERFRPLADYLASRLGTRVELHVLTLDELEDAAAHRRMDMLMTNPVHYVQLRARNHLTGALATLVSIEDGVPTESLGGVIIVPARQGAPRTLKDLKGRRIGIPGTRFLGGYAAQAYELEQVGIRVPRDVQLVDLGSHDAVVHAVTSGRVEAGFIRTGILEHMRAESPALEGAVEAIHVQRLAEYPYLVSTRLYPEWPFVVLPHLPREQVARIASALYSLSPDHPAARAALIAGFNPPADYLSVEQVMRRLRFPPFDRVGELKWQDVWDRYRAAILVGSGLTVVLAGLVALLLVKQRQLLTERARLAELKNEYKRAATHDALTGLPNRLLLHDRLAHAIARAKRYQTLVAVAFVDLDGFKPVNDRLGHDAGDALLVALARRMQDALRATDTLARLGGDEFVAVLADLPDREMAFKLVDRLNELLSQPFPLAGEEVRLSASIGVALYPADGVDEADQLVRLADQAMYRAKRDGKNRVAAAFPMAA</sequence>
<dbReference type="EMBL" id="CP110257">
    <property type="protein sequence ID" value="UZD54134.1"/>
    <property type="molecule type" value="Genomic_DNA"/>
</dbReference>
<dbReference type="PANTHER" id="PTHR46663">
    <property type="entry name" value="DIGUANYLATE CYCLASE DGCT-RELATED"/>
    <property type="match status" value="1"/>
</dbReference>
<feature type="domain" description="GGDEF" evidence="2">
    <location>
        <begin position="396"/>
        <end position="530"/>
    </location>
</feature>
<dbReference type="Gene3D" id="3.40.190.10">
    <property type="entry name" value="Periplasmic binding protein-like II"/>
    <property type="match status" value="2"/>
</dbReference>
<keyword evidence="1" id="KW-0472">Membrane</keyword>
<feature type="transmembrane region" description="Helical" evidence="1">
    <location>
        <begin position="322"/>
        <end position="343"/>
    </location>
</feature>
<evidence type="ECO:0000259" key="2">
    <source>
        <dbReference type="PROSITE" id="PS50887"/>
    </source>
</evidence>
<protein>
    <submittedName>
        <fullName evidence="3">PhnD/SsuA/transferrin family substrate-binding protein</fullName>
    </submittedName>
</protein>
<reference evidence="3" key="1">
    <citation type="submission" date="2022-10" db="EMBL/GenBank/DDBJ databases">
        <title>Complete genome sequence of Schlegelella aquatica LMG 23380.</title>
        <authorList>
            <person name="Musilova J."/>
            <person name="Kourilova X."/>
            <person name="Bezdicek M."/>
            <person name="Hermankova K."/>
            <person name="Obruca S."/>
            <person name="Sedlar K."/>
        </authorList>
    </citation>
    <scope>NUCLEOTIDE SEQUENCE</scope>
    <source>
        <strain evidence="3">LMG 23380</strain>
    </source>
</reference>
<dbReference type="CDD" id="cd01949">
    <property type="entry name" value="GGDEF"/>
    <property type="match status" value="1"/>
</dbReference>
<dbReference type="Proteomes" id="UP001163266">
    <property type="component" value="Chromosome"/>
</dbReference>
<keyword evidence="4" id="KW-1185">Reference proteome</keyword>
<evidence type="ECO:0000256" key="1">
    <source>
        <dbReference type="SAM" id="Phobius"/>
    </source>
</evidence>
<dbReference type="Pfam" id="PF12974">
    <property type="entry name" value="Phosphonate-bd"/>
    <property type="match status" value="1"/>
</dbReference>
<dbReference type="NCBIfam" id="TIGR00254">
    <property type="entry name" value="GGDEF"/>
    <property type="match status" value="1"/>
</dbReference>
<accession>A0ABY6MNW1</accession>
<dbReference type="SUPFAM" id="SSF55073">
    <property type="entry name" value="Nucleotide cyclase"/>
    <property type="match status" value="1"/>
</dbReference>
<keyword evidence="1" id="KW-1133">Transmembrane helix</keyword>
<dbReference type="SMART" id="SM00267">
    <property type="entry name" value="GGDEF"/>
    <property type="match status" value="1"/>
</dbReference>
<dbReference type="Pfam" id="PF00990">
    <property type="entry name" value="GGDEF"/>
    <property type="match status" value="1"/>
</dbReference>
<dbReference type="InterPro" id="IPR043128">
    <property type="entry name" value="Rev_trsase/Diguanyl_cyclase"/>
</dbReference>